<dbReference type="InterPro" id="IPR036388">
    <property type="entry name" value="WH-like_DNA-bd_sf"/>
</dbReference>
<protein>
    <submittedName>
        <fullName evidence="9">Homologous-pairing protein 2 homolog</fullName>
    </submittedName>
</protein>
<evidence type="ECO:0000256" key="3">
    <source>
        <dbReference type="ARBA" id="ARBA00023172"/>
    </source>
</evidence>
<organism evidence="9 10">
    <name type="scientific">Geodia barretti</name>
    <name type="common">Barrett's horny sponge</name>
    <dbReference type="NCBI Taxonomy" id="519541"/>
    <lineage>
        <taxon>Eukaryota</taxon>
        <taxon>Metazoa</taxon>
        <taxon>Porifera</taxon>
        <taxon>Demospongiae</taxon>
        <taxon>Heteroscleromorpha</taxon>
        <taxon>Tetractinellida</taxon>
        <taxon>Astrophorina</taxon>
        <taxon>Geodiidae</taxon>
        <taxon>Geodia</taxon>
    </lineage>
</organism>
<keyword evidence="10" id="KW-1185">Reference proteome</keyword>
<dbReference type="GO" id="GO:0003690">
    <property type="term" value="F:double-stranded DNA binding"/>
    <property type="evidence" value="ECO:0007669"/>
    <property type="project" value="TreeGrafter"/>
</dbReference>
<dbReference type="AlphaFoldDB" id="A0AA35WZW5"/>
<evidence type="ECO:0000256" key="4">
    <source>
        <dbReference type="ARBA" id="ARBA00023242"/>
    </source>
</evidence>
<evidence type="ECO:0000256" key="2">
    <source>
        <dbReference type="ARBA" id="ARBA00007922"/>
    </source>
</evidence>
<dbReference type="Pfam" id="PF07106">
    <property type="entry name" value="WHD_TBPIP"/>
    <property type="match status" value="1"/>
</dbReference>
<dbReference type="EMBL" id="CASHTH010002611">
    <property type="protein sequence ID" value="CAI8032607.1"/>
    <property type="molecule type" value="Genomic_DNA"/>
</dbReference>
<evidence type="ECO:0000256" key="5">
    <source>
        <dbReference type="ARBA" id="ARBA00023254"/>
    </source>
</evidence>
<evidence type="ECO:0000313" key="10">
    <source>
        <dbReference type="Proteomes" id="UP001174909"/>
    </source>
</evidence>
<feature type="non-terminal residue" evidence="9">
    <location>
        <position position="166"/>
    </location>
</feature>
<dbReference type="InterPro" id="IPR010776">
    <property type="entry name" value="Hop2_WH_dom"/>
</dbReference>
<evidence type="ECO:0000313" key="9">
    <source>
        <dbReference type="EMBL" id="CAI8032607.1"/>
    </source>
</evidence>
<proteinExistence type="inferred from homology"/>
<name>A0AA35WZW5_GEOBA</name>
<evidence type="ECO:0000256" key="1">
    <source>
        <dbReference type="ARBA" id="ARBA00004123"/>
    </source>
</evidence>
<dbReference type="GO" id="GO:0120230">
    <property type="term" value="F:recombinase activator activity"/>
    <property type="evidence" value="ECO:0007669"/>
    <property type="project" value="TreeGrafter"/>
</dbReference>
<accession>A0AA35WZW5</accession>
<comment type="similarity">
    <text evidence="2">Belongs to the HOP2 family.</text>
</comment>
<dbReference type="GO" id="GO:0000709">
    <property type="term" value="P:meiotic joint molecule formation"/>
    <property type="evidence" value="ECO:0007669"/>
    <property type="project" value="TreeGrafter"/>
</dbReference>
<evidence type="ECO:0000256" key="6">
    <source>
        <dbReference type="SAM" id="Coils"/>
    </source>
</evidence>
<keyword evidence="6" id="KW-0175">Coiled coil</keyword>
<dbReference type="PANTHER" id="PTHR15938">
    <property type="entry name" value="TBP-1 INTERACTING PROTEIN"/>
    <property type="match status" value="1"/>
</dbReference>
<feature type="compositionally biased region" description="Basic residues" evidence="7">
    <location>
        <begin position="137"/>
        <end position="151"/>
    </location>
</feature>
<evidence type="ECO:0000259" key="8">
    <source>
        <dbReference type="Pfam" id="PF07106"/>
    </source>
</evidence>
<dbReference type="PANTHER" id="PTHR15938:SF0">
    <property type="entry name" value="HOMOLOGOUS-PAIRING PROTEIN 2 HOMOLOG"/>
    <property type="match status" value="1"/>
</dbReference>
<feature type="region of interest" description="Disordered" evidence="7">
    <location>
        <begin position="135"/>
        <end position="166"/>
    </location>
</feature>
<feature type="coiled-coil region" evidence="6">
    <location>
        <begin position="81"/>
        <end position="131"/>
    </location>
</feature>
<dbReference type="GO" id="GO:0010774">
    <property type="term" value="P:meiotic strand invasion involved in reciprocal meiotic recombination"/>
    <property type="evidence" value="ECO:0007669"/>
    <property type="project" value="TreeGrafter"/>
</dbReference>
<reference evidence="9" key="1">
    <citation type="submission" date="2023-03" db="EMBL/GenBank/DDBJ databases">
        <authorList>
            <person name="Steffen K."/>
            <person name="Cardenas P."/>
        </authorList>
    </citation>
    <scope>NUCLEOTIDE SEQUENCE</scope>
</reference>
<keyword evidence="5" id="KW-0469">Meiosis</keyword>
<keyword evidence="3" id="KW-0233">DNA recombination</keyword>
<comment type="caution">
    <text evidence="9">The sequence shown here is derived from an EMBL/GenBank/DDBJ whole genome shotgun (WGS) entry which is preliminary data.</text>
</comment>
<keyword evidence="4" id="KW-0539">Nucleus</keyword>
<comment type="subcellular location">
    <subcellularLocation>
        <location evidence="1">Nucleus</location>
    </subcellularLocation>
</comment>
<gene>
    <name evidence="9" type="ORF">GBAR_LOCUS18427</name>
</gene>
<dbReference type="GO" id="GO:0120231">
    <property type="term" value="C:DNA recombinase auxiliary factor complex"/>
    <property type="evidence" value="ECO:0007669"/>
    <property type="project" value="TreeGrafter"/>
</dbReference>
<dbReference type="Proteomes" id="UP001174909">
    <property type="component" value="Unassembled WGS sequence"/>
</dbReference>
<dbReference type="Gene3D" id="1.10.10.10">
    <property type="entry name" value="Winged helix-like DNA-binding domain superfamily/Winged helix DNA-binding domain"/>
    <property type="match status" value="1"/>
</dbReference>
<sequence>MSKAKEAAAPAKILQYMLDQNRPYSAGDVFNNLHKEFGKTCVQRCLDQLVTEGKLVEKTYGKQKTYVINQSQFPDVDGSELNALDKEIAEVQKQLQESQSHCQRLNSELSALNSSLTAEQASNQLRELEKEVELPHTHRHTHKHTHDKPHKNRELEKKVHRTPTHT</sequence>
<dbReference type="GO" id="GO:0000794">
    <property type="term" value="C:condensed nuclear chromosome"/>
    <property type="evidence" value="ECO:0007669"/>
    <property type="project" value="TreeGrafter"/>
</dbReference>
<feature type="domain" description="Homologous-pairing protein 2 winged helix" evidence="8">
    <location>
        <begin position="10"/>
        <end position="69"/>
    </location>
</feature>
<evidence type="ECO:0000256" key="7">
    <source>
        <dbReference type="SAM" id="MobiDB-lite"/>
    </source>
</evidence>
<dbReference type="GO" id="GO:0007129">
    <property type="term" value="P:homologous chromosome pairing at meiosis"/>
    <property type="evidence" value="ECO:0007669"/>
    <property type="project" value="TreeGrafter"/>
</dbReference>